<dbReference type="EMBL" id="AGZS01000001">
    <property type="protein sequence ID" value="EJD65567.1"/>
    <property type="molecule type" value="Genomic_DNA"/>
</dbReference>
<dbReference type="Gene3D" id="3.40.50.300">
    <property type="entry name" value="P-loop containing nucleotide triphosphate hydrolases"/>
    <property type="match status" value="1"/>
</dbReference>
<keyword evidence="1 3" id="KW-0547">Nucleotide-binding</keyword>
<dbReference type="eggNOG" id="COG1674">
    <property type="taxonomic scope" value="Bacteria"/>
</dbReference>
<dbReference type="Proteomes" id="UP000006415">
    <property type="component" value="Unassembled WGS sequence"/>
</dbReference>
<evidence type="ECO:0000256" key="4">
    <source>
        <dbReference type="SAM" id="MobiDB-lite"/>
    </source>
</evidence>
<keyword evidence="2 3" id="KW-0067">ATP-binding</keyword>
<dbReference type="HOGENOM" id="CLU_031357_0_0_11"/>
<evidence type="ECO:0000313" key="7">
    <source>
        <dbReference type="EMBL" id="EJD65567.1"/>
    </source>
</evidence>
<evidence type="ECO:0000256" key="2">
    <source>
        <dbReference type="ARBA" id="ARBA00022840"/>
    </source>
</evidence>
<evidence type="ECO:0000256" key="5">
    <source>
        <dbReference type="SAM" id="Phobius"/>
    </source>
</evidence>
<feature type="domain" description="FtsK" evidence="6">
    <location>
        <begin position="188"/>
        <end position="371"/>
    </location>
</feature>
<evidence type="ECO:0000313" key="8">
    <source>
        <dbReference type="Proteomes" id="UP000006415"/>
    </source>
</evidence>
<dbReference type="AlphaFoldDB" id="J0LP28"/>
<dbReference type="GO" id="GO:0003677">
    <property type="term" value="F:DNA binding"/>
    <property type="evidence" value="ECO:0007669"/>
    <property type="project" value="InterPro"/>
</dbReference>
<feature type="compositionally biased region" description="Low complexity" evidence="4">
    <location>
        <begin position="433"/>
        <end position="454"/>
    </location>
</feature>
<dbReference type="OrthoDB" id="9807790at2"/>
<keyword evidence="5" id="KW-1133">Transmembrane helix</keyword>
<dbReference type="GO" id="GO:0005524">
    <property type="term" value="F:ATP binding"/>
    <property type="evidence" value="ECO:0007669"/>
    <property type="project" value="UniProtKB-UniRule"/>
</dbReference>
<dbReference type="InterPro" id="IPR050206">
    <property type="entry name" value="FtsK/SpoIIIE/SftA"/>
</dbReference>
<dbReference type="SUPFAM" id="SSF52540">
    <property type="entry name" value="P-loop containing nucleoside triphosphate hydrolases"/>
    <property type="match status" value="1"/>
</dbReference>
<dbReference type="PANTHER" id="PTHR22683:SF1">
    <property type="entry name" value="TYPE VII SECRETION SYSTEM PROTEIN ESSC"/>
    <property type="match status" value="1"/>
</dbReference>
<dbReference type="RefSeq" id="WP_007147399.1">
    <property type="nucleotide sequence ID" value="NZ_AKCI01000001.1"/>
</dbReference>
<feature type="transmembrane region" description="Helical" evidence="5">
    <location>
        <begin position="48"/>
        <end position="68"/>
    </location>
</feature>
<evidence type="ECO:0000256" key="1">
    <source>
        <dbReference type="ARBA" id="ARBA00022741"/>
    </source>
</evidence>
<evidence type="ECO:0000259" key="6">
    <source>
        <dbReference type="PROSITE" id="PS50901"/>
    </source>
</evidence>
<gene>
    <name evidence="7" type="ORF">HMPREF9156_00331</name>
</gene>
<protein>
    <recommendedName>
        <fullName evidence="6">FtsK domain-containing protein</fullName>
    </recommendedName>
</protein>
<dbReference type="InterPro" id="IPR002543">
    <property type="entry name" value="FtsK_dom"/>
</dbReference>
<feature type="region of interest" description="Disordered" evidence="4">
    <location>
        <begin position="431"/>
        <end position="457"/>
    </location>
</feature>
<dbReference type="STRING" id="857290.HMPREF9156_00331"/>
<keyword evidence="5" id="KW-0812">Transmembrane</keyword>
<accession>J0LP28</accession>
<name>J0LP28_9BIFI</name>
<dbReference type="PANTHER" id="PTHR22683">
    <property type="entry name" value="SPORULATION PROTEIN RELATED"/>
    <property type="match status" value="1"/>
</dbReference>
<feature type="transmembrane region" description="Helical" evidence="5">
    <location>
        <begin position="20"/>
        <end position="42"/>
    </location>
</feature>
<organism evidence="7 8">
    <name type="scientific">Scardovia wiggsiae F0424</name>
    <dbReference type="NCBI Taxonomy" id="857290"/>
    <lineage>
        <taxon>Bacteria</taxon>
        <taxon>Bacillati</taxon>
        <taxon>Actinomycetota</taxon>
        <taxon>Actinomycetes</taxon>
        <taxon>Bifidobacteriales</taxon>
        <taxon>Bifidobacteriaceae</taxon>
        <taxon>Scardovia</taxon>
    </lineage>
</organism>
<dbReference type="InterPro" id="IPR003593">
    <property type="entry name" value="AAA+_ATPase"/>
</dbReference>
<sequence length="715" mass="77143">MARTLSPQQMSQKNDRLEILSAVVPGISAFFGQIVMLVVMVFNKQYLYLVFLIPGIISALAISIIMLLRWRMRKSLPTAAPETGYDSAGGPYSSGAVSSDPMLSIPPKSVGKFLPAKSLSQLYGTAVTDWRNILRLWLSHSETGSAASCPARGSSTEAPVGTALFPAAEKPAGSMAGNTGRRDISPQEVPCRLDLIRQGPHALIAGTTGSGKSVFLETWCLSLACSYPPDRLNFVFLDFKGGATFQKLKHLPHTVGNVSDLNIPHAMRALRALEYELKRREQIVQGSGGNSILHLKDAPAHLIIVIDEFHALRDALPDYIPRLISLAALGRSLGIHVIACTQNPMSQISNDMKANLSLHICLRVRDIMQSLELLDIPHAAALDPRSPGTGYIHDGVQCVPFRSAYSADTADIVKAAEDSYRFMVSARSIPARGRTSSDTGDLSTGSSSNGNTGTRGAGNHLPLLFSAPLPAFLQSNPQPAGPVAPYLSSSPWMLDMGLKDNGITTSPWRIPLQGQNIAVIAPHGFGKTAFLRIIRRSYMHRLNAVQPAEYHDVGILIPRIAVCDNADPYLDPLASPSFHALSANDGDPPAIHARTVNIKDHSAGDADTADRGIGETARSPFVTEIRSAEGFYACMGSKDITLFYTVSDPRAVHYPQNCDARIIIPTGERSTDILWDLPGSLANDASFAGKRIPGRGIYCADESYIIQTYTDITDI</sequence>
<keyword evidence="8" id="KW-1185">Reference proteome</keyword>
<feature type="binding site" evidence="3">
    <location>
        <begin position="206"/>
        <end position="213"/>
    </location>
    <ligand>
        <name>ATP</name>
        <dbReference type="ChEBI" id="CHEBI:30616"/>
    </ligand>
</feature>
<dbReference type="Pfam" id="PF01580">
    <property type="entry name" value="FtsK_SpoIIIE"/>
    <property type="match status" value="1"/>
</dbReference>
<dbReference type="PROSITE" id="PS50901">
    <property type="entry name" value="FTSK"/>
    <property type="match status" value="1"/>
</dbReference>
<evidence type="ECO:0000256" key="3">
    <source>
        <dbReference type="PROSITE-ProRule" id="PRU00289"/>
    </source>
</evidence>
<keyword evidence="5" id="KW-0472">Membrane</keyword>
<reference evidence="7 8" key="1">
    <citation type="submission" date="2012-01" db="EMBL/GenBank/DDBJ databases">
        <title>The Genome Sequence of Scardovia wiggsiae F0424.</title>
        <authorList>
            <consortium name="The Broad Institute Genome Sequencing Platform"/>
            <person name="Earl A."/>
            <person name="Ward D."/>
            <person name="Feldgarden M."/>
            <person name="Gevers D."/>
            <person name="Izard J."/>
            <person name="Ganesan A."/>
            <person name="Baranova O.V."/>
            <person name="Blanton J.M."/>
            <person name="Tanner A.C."/>
            <person name="Mathney J."/>
            <person name="Dewhirst F.E."/>
            <person name="Young S.K."/>
            <person name="Zeng Q."/>
            <person name="Gargeya S."/>
            <person name="Fitzgerald M."/>
            <person name="Haas B."/>
            <person name="Abouelleil A."/>
            <person name="Alvarado L."/>
            <person name="Arachchi H.M."/>
            <person name="Berlin A."/>
            <person name="Chapman S.B."/>
            <person name="Gearin G."/>
            <person name="Goldberg J."/>
            <person name="Griggs A."/>
            <person name="Gujja S."/>
            <person name="Hansen M."/>
            <person name="Heiman D."/>
            <person name="Howarth C."/>
            <person name="Larimer J."/>
            <person name="Lui A."/>
            <person name="MacDonald P.J.P."/>
            <person name="McCowen C."/>
            <person name="Montmayeur A."/>
            <person name="Murphy C."/>
            <person name="Neiman D."/>
            <person name="Pearson M."/>
            <person name="Priest M."/>
            <person name="Roberts A."/>
            <person name="Saif S."/>
            <person name="Shea T."/>
            <person name="Sisk P."/>
            <person name="Stolte C."/>
            <person name="Sykes S."/>
            <person name="Wortman J."/>
            <person name="Nusbaum C."/>
            <person name="Birren B."/>
        </authorList>
    </citation>
    <scope>NUCLEOTIDE SEQUENCE [LARGE SCALE GENOMIC DNA]</scope>
    <source>
        <strain evidence="7 8">F0424</strain>
    </source>
</reference>
<comment type="caution">
    <text evidence="7">The sequence shown here is derived from an EMBL/GenBank/DDBJ whole genome shotgun (WGS) entry which is preliminary data.</text>
</comment>
<proteinExistence type="predicted"/>
<dbReference type="SMART" id="SM00382">
    <property type="entry name" value="AAA"/>
    <property type="match status" value="1"/>
</dbReference>
<dbReference type="CDD" id="cd01127">
    <property type="entry name" value="TrwB_TraG_TraD_VirD4"/>
    <property type="match status" value="1"/>
</dbReference>
<dbReference type="InterPro" id="IPR027417">
    <property type="entry name" value="P-loop_NTPase"/>
</dbReference>